<name>A0A2S4N971_9FLAO</name>
<dbReference type="GO" id="GO:0016042">
    <property type="term" value="P:lipid catabolic process"/>
    <property type="evidence" value="ECO:0007669"/>
    <property type="project" value="UniProtKB-UniRule"/>
</dbReference>
<feature type="short sequence motif" description="GXSXG" evidence="3">
    <location>
        <begin position="44"/>
        <end position="48"/>
    </location>
</feature>
<dbReference type="GO" id="GO:0004620">
    <property type="term" value="F:phospholipase activity"/>
    <property type="evidence" value="ECO:0007669"/>
    <property type="project" value="TreeGrafter"/>
</dbReference>
<proteinExistence type="inferred from homology"/>
<dbReference type="Gene3D" id="3.40.1090.10">
    <property type="entry name" value="Cytosolic phospholipase A2 catalytic domain"/>
    <property type="match status" value="1"/>
</dbReference>
<feature type="active site" description="Nucleophile" evidence="3">
    <location>
        <position position="46"/>
    </location>
</feature>
<dbReference type="InterPro" id="IPR002641">
    <property type="entry name" value="PNPLA_dom"/>
</dbReference>
<dbReference type="NCBIfam" id="NF041079">
    <property type="entry name" value="CBASS_lipase"/>
    <property type="match status" value="1"/>
</dbReference>
<evidence type="ECO:0000259" key="4">
    <source>
        <dbReference type="PROSITE" id="PS51635"/>
    </source>
</evidence>
<keyword evidence="3" id="KW-0442">Lipid degradation</keyword>
<dbReference type="PANTHER" id="PTHR32176">
    <property type="entry name" value="XYLOSE ISOMERASE"/>
    <property type="match status" value="1"/>
</dbReference>
<evidence type="ECO:0000256" key="1">
    <source>
        <dbReference type="ARBA" id="ARBA00010240"/>
    </source>
</evidence>
<dbReference type="AlphaFoldDB" id="A0A2S4N971"/>
<dbReference type="PANTHER" id="PTHR32176:SF92">
    <property type="entry name" value="XYLOSE ISOMERASE"/>
    <property type="match status" value="1"/>
</dbReference>
<feature type="short sequence motif" description="DGA/G" evidence="3">
    <location>
        <begin position="189"/>
        <end position="191"/>
    </location>
</feature>
<keyword evidence="6" id="KW-1185">Reference proteome</keyword>
<keyword evidence="2 3" id="KW-0443">Lipid metabolism</keyword>
<dbReference type="Proteomes" id="UP000237056">
    <property type="component" value="Unassembled WGS sequence"/>
</dbReference>
<organism evidence="5 6">
    <name type="scientific">Flavobacterium croceum DSM 17960</name>
    <dbReference type="NCBI Taxonomy" id="1121886"/>
    <lineage>
        <taxon>Bacteria</taxon>
        <taxon>Pseudomonadati</taxon>
        <taxon>Bacteroidota</taxon>
        <taxon>Flavobacteriia</taxon>
        <taxon>Flavobacteriales</taxon>
        <taxon>Flavobacteriaceae</taxon>
        <taxon>Flavobacterium</taxon>
    </lineage>
</organism>
<dbReference type="SUPFAM" id="SSF52151">
    <property type="entry name" value="FabD/lysophospholipase-like"/>
    <property type="match status" value="1"/>
</dbReference>
<evidence type="ECO:0000256" key="3">
    <source>
        <dbReference type="PROSITE-ProRule" id="PRU01161"/>
    </source>
</evidence>
<dbReference type="CDD" id="cd07199">
    <property type="entry name" value="Pat17_PNPLA8_PNPLA9_like"/>
    <property type="match status" value="1"/>
</dbReference>
<accession>A0A2S4N971</accession>
<dbReference type="PROSITE" id="PS51635">
    <property type="entry name" value="PNPLA"/>
    <property type="match status" value="1"/>
</dbReference>
<dbReference type="EMBL" id="PQNY01000005">
    <property type="protein sequence ID" value="POS02256.1"/>
    <property type="molecule type" value="Genomic_DNA"/>
</dbReference>
<dbReference type="Pfam" id="PF01734">
    <property type="entry name" value="Patatin"/>
    <property type="match status" value="1"/>
</dbReference>
<dbReference type="RefSeq" id="WP_103725690.1">
    <property type="nucleotide sequence ID" value="NZ_PQNY01000005.1"/>
</dbReference>
<keyword evidence="3" id="KW-0378">Hydrolase</keyword>
<evidence type="ECO:0000313" key="5">
    <source>
        <dbReference type="EMBL" id="POS02256.1"/>
    </source>
</evidence>
<evidence type="ECO:0000256" key="2">
    <source>
        <dbReference type="ARBA" id="ARBA00023098"/>
    </source>
</evidence>
<evidence type="ECO:0000313" key="6">
    <source>
        <dbReference type="Proteomes" id="UP000237056"/>
    </source>
</evidence>
<feature type="active site" description="Proton acceptor" evidence="3">
    <location>
        <position position="189"/>
    </location>
</feature>
<dbReference type="OrthoDB" id="9807112at2"/>
<dbReference type="GO" id="GO:0047372">
    <property type="term" value="F:monoacylglycerol lipase activity"/>
    <property type="evidence" value="ECO:0007669"/>
    <property type="project" value="TreeGrafter"/>
</dbReference>
<feature type="domain" description="PNPLA" evidence="4">
    <location>
        <begin position="8"/>
        <end position="202"/>
    </location>
</feature>
<comment type="similarity">
    <text evidence="1">Belongs to the patatin family.</text>
</comment>
<feature type="short sequence motif" description="GXGXXG" evidence="3">
    <location>
        <begin position="12"/>
        <end position="17"/>
    </location>
</feature>
<dbReference type="InterPro" id="IPR016035">
    <property type="entry name" value="Acyl_Trfase/lysoPLipase"/>
</dbReference>
<reference evidence="5 6" key="1">
    <citation type="submission" date="2018-01" db="EMBL/GenBank/DDBJ databases">
        <title>Genomic Encyclopedia of Type Strains, Phase I: the one thousand microbial genomes (KMG-I) project.</title>
        <authorList>
            <person name="Goeker M."/>
        </authorList>
    </citation>
    <scope>NUCLEOTIDE SEQUENCE [LARGE SCALE GENOMIC DNA]</scope>
    <source>
        <strain evidence="5 6">DSM 17960</strain>
    </source>
</reference>
<protein>
    <submittedName>
        <fullName evidence="5">Patatin-like phospholipase</fullName>
    </submittedName>
</protein>
<gene>
    <name evidence="5" type="ORF">Q361_105151</name>
</gene>
<comment type="caution">
    <text evidence="5">The sequence shown here is derived from an EMBL/GenBank/DDBJ whole genome shotgun (WGS) entry which is preliminary data.</text>
</comment>
<sequence length="341" mass="38401">MEKEFKILSIDGGGIKGLYSAKILEQFEEKFNCSISDYFDMICGTSTGGLIALALSLKIPASEICKFYEEEGPKIFPSFNKVKFGKTKISRGTLKQVLYGGKFSDKPLRRALENIFKDSKIGDSNNLLCIPSYTITEARPFVFKFDHKEGNLDRDNGASMVDVALATSAAPTYFPMAEIKYYDNKQFIDGGVWGNNPTLVGLLEALDYFVGKNKEFDKLKILSVSSLSLTGGKKTGLKRNRSFLDWRDELFETSLTGQSYFSHYFMEKIQNLSDISIDYVRIPTSEISSDQESLIQLDVATKKALDLIKGKGKDMADVFKKKPEVVDFFKNKKLYNTTKKQ</sequence>